<sequence length="450" mass="50130">MERTTIMTLDFSKPGEAGYQSGFANEFATEALPGALPHARNSPQRAPYGLYAEQFSGTAFTAPRGHNRRSWLYRIRPAAVHRPFELVSGERRIVAEFGDSDDVPPTPPNQLRWDPLPMPAQPTDFVDGWVTMAGNGSAAAMSGCAIHLYAANRSMRERFFYSADGELLIVPQEGRLFIMTELGRLDVEPFEIAVIPRGVRFAVALPDGRARGYVCENFGALLRLPDLGPIGSNGLANPRDFLTPHASYEDREGAFELVAKLNGRLWRADIDHSPFDVVAWHGNYAPYKYDLRHFNTIGSISYDHPDPSIFLVLQSQSDTPGVDAIDFVIFPPRWLAAEDTFRPPWFHRNVASEFMGLVHGVYDAKAEGFVPGGASLHNCMSGHGPDADTFEKASSIDTSKPNKVGDTMAFMFETRTLIRPTRFALDTAQLQANYFECWQGLKKHFNPEQR</sequence>
<feature type="binding site" evidence="12">
    <location>
        <position position="347"/>
    </location>
    <ligand>
        <name>Fe cation</name>
        <dbReference type="ChEBI" id="CHEBI:24875"/>
    </ligand>
</feature>
<dbReference type="InterPro" id="IPR046452">
    <property type="entry name" value="HgmA_N"/>
</dbReference>
<dbReference type="InterPro" id="IPR005708">
    <property type="entry name" value="Homogentis_dOase"/>
</dbReference>
<dbReference type="GO" id="GO:0005737">
    <property type="term" value="C:cytoplasm"/>
    <property type="evidence" value="ECO:0007669"/>
    <property type="project" value="TreeGrafter"/>
</dbReference>
<evidence type="ECO:0000313" key="15">
    <source>
        <dbReference type="EMBL" id="EET08482.1"/>
    </source>
</evidence>
<dbReference type="EC" id="1.13.11.5" evidence="9 10"/>
<dbReference type="InterPro" id="IPR011051">
    <property type="entry name" value="RmlC_Cupin_sf"/>
</dbReference>
<dbReference type="FunFam" id="2.60.120.10:FF:000034">
    <property type="entry name" value="Homogentisate 1,2-dioxygenase"/>
    <property type="match status" value="1"/>
</dbReference>
<dbReference type="HAMAP" id="MF_00334">
    <property type="entry name" value="Homogentis_dioxygen"/>
    <property type="match status" value="1"/>
</dbReference>
<gene>
    <name evidence="9 15" type="primary">hmgA</name>
    <name evidence="15" type="ORF">BURPS1710A_3705</name>
</gene>
<comment type="pathway">
    <text evidence="9">Amino-acid degradation; L-phenylalanine degradation; acetoacetate and fumarate from L-phenylalanine: step 4/6.</text>
</comment>
<evidence type="ECO:0000256" key="1">
    <source>
        <dbReference type="ARBA" id="ARBA00001962"/>
    </source>
</evidence>
<dbReference type="Gene3D" id="2.60.120.10">
    <property type="entry name" value="Jelly Rolls"/>
    <property type="match status" value="1"/>
</dbReference>
<dbReference type="InterPro" id="IPR022950">
    <property type="entry name" value="Homogentis_dOase_bac"/>
</dbReference>
<evidence type="ECO:0000256" key="2">
    <source>
        <dbReference type="ARBA" id="ARBA00007757"/>
    </source>
</evidence>
<dbReference type="PANTHER" id="PTHR11056">
    <property type="entry name" value="HOMOGENTISATE 1,2-DIOXYGENASE"/>
    <property type="match status" value="1"/>
</dbReference>
<keyword evidence="3 9" id="KW-0479">Metal-binding</keyword>
<feature type="domain" description="Homogentisate 1,2-dioxygenase C-terminal" evidence="13">
    <location>
        <begin position="293"/>
        <end position="445"/>
    </location>
</feature>
<organism evidence="15">
    <name type="scientific">Burkholderia pseudomallei 1710a</name>
    <dbReference type="NCBI Taxonomy" id="320371"/>
    <lineage>
        <taxon>Bacteria</taxon>
        <taxon>Pseudomonadati</taxon>
        <taxon>Pseudomonadota</taxon>
        <taxon>Betaproteobacteria</taxon>
        <taxon>Burkholderiales</taxon>
        <taxon>Burkholderiaceae</taxon>
        <taxon>Burkholderia</taxon>
        <taxon>pseudomallei group</taxon>
    </lineage>
</organism>
<dbReference type="InterPro" id="IPR014710">
    <property type="entry name" value="RmlC-like_jellyroll"/>
</dbReference>
<dbReference type="GO" id="GO:0006559">
    <property type="term" value="P:L-phenylalanine catabolic process"/>
    <property type="evidence" value="ECO:0007669"/>
    <property type="project" value="UniProtKB-UniRule"/>
</dbReference>
<evidence type="ECO:0000256" key="10">
    <source>
        <dbReference type="NCBIfam" id="TIGR01015"/>
    </source>
</evidence>
<protein>
    <recommendedName>
        <fullName evidence="9 10">Homogentisate 1,2-dioxygenase</fullName>
        <shortName evidence="9">HGDO</shortName>
        <ecNumber evidence="9 10">1.13.11.5</ecNumber>
    </recommendedName>
    <alternativeName>
        <fullName evidence="9">Homogentisate oxygenase</fullName>
    </alternativeName>
    <alternativeName>
        <fullName evidence="9">Homogentisic acid oxidase</fullName>
    </alternativeName>
    <alternativeName>
        <fullName evidence="9">Homogentisicase</fullName>
    </alternativeName>
</protein>
<evidence type="ECO:0000259" key="14">
    <source>
        <dbReference type="Pfam" id="PF20510"/>
    </source>
</evidence>
<feature type="binding site" evidence="12">
    <location>
        <position position="362"/>
    </location>
    <ligand>
        <name>homogentisate</name>
        <dbReference type="ChEBI" id="CHEBI:16169"/>
    </ligand>
</feature>
<dbReference type="GO" id="GO:0004411">
    <property type="term" value="F:homogentisate 1,2-dioxygenase activity"/>
    <property type="evidence" value="ECO:0007669"/>
    <property type="project" value="UniProtKB-UniRule"/>
</dbReference>
<comment type="caution">
    <text evidence="9">Lacks conserved residue(s) required for the propagation of feature annotation.</text>
</comment>
<dbReference type="PANTHER" id="PTHR11056:SF0">
    <property type="entry name" value="HOMOGENTISATE 1,2-DIOXYGENASE"/>
    <property type="match status" value="1"/>
</dbReference>
<dbReference type="InterPro" id="IPR046451">
    <property type="entry name" value="HgmA_C"/>
</dbReference>
<evidence type="ECO:0000256" key="4">
    <source>
        <dbReference type="ARBA" id="ARBA00022878"/>
    </source>
</evidence>
<keyword evidence="5 9" id="KW-0223">Dioxygenase</keyword>
<dbReference type="Pfam" id="PF20510">
    <property type="entry name" value="HgmA_N"/>
    <property type="match status" value="1"/>
</dbReference>
<evidence type="ECO:0000256" key="9">
    <source>
        <dbReference type="HAMAP-Rule" id="MF_00334"/>
    </source>
</evidence>
<evidence type="ECO:0000256" key="5">
    <source>
        <dbReference type="ARBA" id="ARBA00022964"/>
    </source>
</evidence>
<feature type="domain" description="Homogentisate 1,2-dioxygenase N-terminal" evidence="14">
    <location>
        <begin position="19"/>
        <end position="291"/>
    </location>
</feature>
<evidence type="ECO:0000256" key="12">
    <source>
        <dbReference type="PIRSR" id="PIRSR605708-2"/>
    </source>
</evidence>
<feature type="binding site" evidence="12">
    <location>
        <position position="383"/>
    </location>
    <ligand>
        <name>Fe cation</name>
        <dbReference type="ChEBI" id="CHEBI:24875"/>
    </ligand>
</feature>
<dbReference type="SUPFAM" id="SSF51182">
    <property type="entry name" value="RmlC-like cupins"/>
    <property type="match status" value="1"/>
</dbReference>
<dbReference type="EMBL" id="CM000832">
    <property type="protein sequence ID" value="EET08482.1"/>
    <property type="molecule type" value="Genomic_DNA"/>
</dbReference>
<dbReference type="UniPathway" id="UPA00139">
    <property type="reaction ID" value="UER00339"/>
</dbReference>
<evidence type="ECO:0000256" key="7">
    <source>
        <dbReference type="ARBA" id="ARBA00023004"/>
    </source>
</evidence>
<evidence type="ECO:0000256" key="6">
    <source>
        <dbReference type="ARBA" id="ARBA00023002"/>
    </source>
</evidence>
<dbReference type="Proteomes" id="UP000001812">
    <property type="component" value="Chromosome I"/>
</dbReference>
<feature type="active site" description="Proton acceptor" evidence="9 11">
    <location>
        <position position="304"/>
    </location>
</feature>
<dbReference type="GO" id="GO:0006572">
    <property type="term" value="P:L-tyrosine catabolic process"/>
    <property type="evidence" value="ECO:0007669"/>
    <property type="project" value="UniProtKB-UniRule"/>
</dbReference>
<reference evidence="15" key="1">
    <citation type="submission" date="2009-05" db="EMBL/GenBank/DDBJ databases">
        <authorList>
            <person name="Harkins D.M."/>
            <person name="DeShazer D."/>
            <person name="Woods D.E."/>
            <person name="Brinkac L.M."/>
            <person name="Brown K.A."/>
            <person name="Hung G.C."/>
            <person name="Tuanyok A."/>
            <person name="Zhang B."/>
            <person name="Nierman W.C."/>
        </authorList>
    </citation>
    <scope>NUCLEOTIDE SEQUENCE [LARGE SCALE GENOMIC DNA]</scope>
    <source>
        <strain evidence="15">1710a</strain>
    </source>
</reference>
<proteinExistence type="inferred from homology"/>
<keyword evidence="4 9" id="KW-0828">Tyrosine catabolism</keyword>
<accession>A0A0E1WFW6</accession>
<keyword evidence="7 9" id="KW-0408">Iron</keyword>
<dbReference type="GO" id="GO:0005506">
    <property type="term" value="F:iron ion binding"/>
    <property type="evidence" value="ECO:0007669"/>
    <property type="project" value="UniProtKB-UniRule"/>
</dbReference>
<evidence type="ECO:0000256" key="8">
    <source>
        <dbReference type="ARBA" id="ARBA00023232"/>
    </source>
</evidence>
<keyword evidence="8 9" id="KW-0585">Phenylalanine catabolism</keyword>
<feature type="binding site" evidence="9 12">
    <location>
        <position position="383"/>
    </location>
    <ligand>
        <name>homogentisate</name>
        <dbReference type="ChEBI" id="CHEBI:16169"/>
    </ligand>
</feature>
<dbReference type="AlphaFoldDB" id="A0A0E1WFW6"/>
<comment type="function">
    <text evidence="9">Involved in the catabolism of homogentisate (2,5-dihydroxyphenylacetate or 2,5-OH-PhAc), a central intermediate in the degradation of phenylalanine and tyrosine. Catalyzes the oxidative ring cleavage of the aromatic ring of homogentisate to yield maleylacetoacetate.</text>
</comment>
<evidence type="ECO:0000259" key="13">
    <source>
        <dbReference type="Pfam" id="PF04209"/>
    </source>
</evidence>
<name>A0A0E1WFW6_BURPE</name>
<dbReference type="NCBIfam" id="TIGR01015">
    <property type="entry name" value="hmgA"/>
    <property type="match status" value="1"/>
</dbReference>
<comment type="subunit">
    <text evidence="9">Hexamer; dimer of trimers.</text>
</comment>
<dbReference type="HOGENOM" id="CLU_027174_0_0_4"/>
<dbReference type="CDD" id="cd07000">
    <property type="entry name" value="cupin_HGO_N"/>
    <property type="match status" value="1"/>
</dbReference>
<comment type="similarity">
    <text evidence="2 9">Belongs to the homogentisate dioxygenase family.</text>
</comment>
<evidence type="ECO:0000256" key="11">
    <source>
        <dbReference type="PIRSR" id="PIRSR605708-1"/>
    </source>
</evidence>
<feature type="binding site" evidence="12">
    <location>
        <position position="353"/>
    </location>
    <ligand>
        <name>Fe cation</name>
        <dbReference type="ChEBI" id="CHEBI:24875"/>
    </ligand>
</feature>
<keyword evidence="6 9" id="KW-0560">Oxidoreductase</keyword>
<evidence type="ECO:0000256" key="3">
    <source>
        <dbReference type="ARBA" id="ARBA00022723"/>
    </source>
</evidence>
<comment type="catalytic activity">
    <reaction evidence="9">
        <text>homogentisate + O2 = 4-maleylacetoacetate + H(+)</text>
        <dbReference type="Rhea" id="RHEA:15449"/>
        <dbReference type="ChEBI" id="CHEBI:15378"/>
        <dbReference type="ChEBI" id="CHEBI:15379"/>
        <dbReference type="ChEBI" id="CHEBI:16169"/>
        <dbReference type="ChEBI" id="CHEBI:17105"/>
        <dbReference type="EC" id="1.13.11.5"/>
    </reaction>
</comment>
<dbReference type="SMR" id="A0A0E1WFW6"/>
<comment type="cofactor">
    <cofactor evidence="1 9 12">
        <name>Fe cation</name>
        <dbReference type="ChEBI" id="CHEBI:24875"/>
    </cofactor>
</comment>
<dbReference type="Pfam" id="PF04209">
    <property type="entry name" value="HgmA_C"/>
    <property type="match status" value="1"/>
</dbReference>